<evidence type="ECO:0000313" key="2">
    <source>
        <dbReference type="EMBL" id="GMI34872.1"/>
    </source>
</evidence>
<comment type="similarity">
    <text evidence="1">Belongs to the MEMO1 family.</text>
</comment>
<dbReference type="EMBL" id="BRYB01000661">
    <property type="protein sequence ID" value="GMI34872.1"/>
    <property type="molecule type" value="Genomic_DNA"/>
</dbReference>
<dbReference type="InterPro" id="IPR002737">
    <property type="entry name" value="MEMO1_fam"/>
</dbReference>
<dbReference type="Gene3D" id="3.40.830.10">
    <property type="entry name" value="LigB-like"/>
    <property type="match status" value="1"/>
</dbReference>
<evidence type="ECO:0008006" key="4">
    <source>
        <dbReference type="Google" id="ProtNLM"/>
    </source>
</evidence>
<comment type="caution">
    <text evidence="2">The sequence shown here is derived from an EMBL/GenBank/DDBJ whole genome shotgun (WGS) entry which is preliminary data.</text>
</comment>
<dbReference type="CDD" id="cd07361">
    <property type="entry name" value="MEMO_like"/>
    <property type="match status" value="1"/>
</dbReference>
<dbReference type="NCBIfam" id="TIGR04336">
    <property type="entry name" value="AmmeMemoSam_B"/>
    <property type="match status" value="1"/>
</dbReference>
<dbReference type="SUPFAM" id="SSF53213">
    <property type="entry name" value="LigB-like"/>
    <property type="match status" value="1"/>
</dbReference>
<sequence>MASPPSPELVRPALHSGSWYSSSGPDLAAELSSFLATPPNLAGFAAEPPPALPVAQITPHAGYAYSGPCAGAAFSAGLGARLSSPSAPPLTTVVVLHPSHHVGLPGVGVSAAGTLETPVGSLSVDAACVERARSLLEAAGVPVKKLSLREDGEEHSSEMMYPFVSLLLRRHSAAGVKVVPLMVGAASPEVARVVGETLSPLLFSPSTFVVVSSDFCHWGARFRYQPFLDPPPGATVGQLITQLDREGMSEIESLRPGGFADYLERTRNTICGRHPIEVLLHAASGGGGVMRWLRYEKSGEVEGAGDSSVSYAAGVLYRGPTTNEE</sequence>
<protein>
    <recommendedName>
        <fullName evidence="4">AmmeMemoRadiSam system protein B</fullName>
    </recommendedName>
</protein>
<dbReference type="Pfam" id="PF01875">
    <property type="entry name" value="Memo"/>
    <property type="match status" value="1"/>
</dbReference>
<name>A0ABQ6MXJ7_9STRA</name>
<proteinExistence type="inferred from homology"/>
<reference evidence="2 3" key="1">
    <citation type="journal article" date="2023" name="Commun. Biol.">
        <title>Genome analysis of Parmales, the sister group of diatoms, reveals the evolutionary specialization of diatoms from phago-mixotrophs to photoautotrophs.</title>
        <authorList>
            <person name="Ban H."/>
            <person name="Sato S."/>
            <person name="Yoshikawa S."/>
            <person name="Yamada K."/>
            <person name="Nakamura Y."/>
            <person name="Ichinomiya M."/>
            <person name="Sato N."/>
            <person name="Blanc-Mathieu R."/>
            <person name="Endo H."/>
            <person name="Kuwata A."/>
            <person name="Ogata H."/>
        </authorList>
    </citation>
    <scope>NUCLEOTIDE SEQUENCE [LARGE SCALE GENOMIC DNA]</scope>
</reference>
<keyword evidence="3" id="KW-1185">Reference proteome</keyword>
<dbReference type="Proteomes" id="UP001165060">
    <property type="component" value="Unassembled WGS sequence"/>
</dbReference>
<accession>A0ABQ6MXJ7</accession>
<gene>
    <name evidence="2" type="ORF">TeGR_g920</name>
</gene>
<dbReference type="PANTHER" id="PTHR11060">
    <property type="entry name" value="PROTEIN MEMO1"/>
    <property type="match status" value="1"/>
</dbReference>
<dbReference type="PANTHER" id="PTHR11060:SF0">
    <property type="entry name" value="PROTEIN MEMO1"/>
    <property type="match status" value="1"/>
</dbReference>
<evidence type="ECO:0000256" key="1">
    <source>
        <dbReference type="ARBA" id="ARBA00006315"/>
    </source>
</evidence>
<evidence type="ECO:0000313" key="3">
    <source>
        <dbReference type="Proteomes" id="UP001165060"/>
    </source>
</evidence>
<organism evidence="2 3">
    <name type="scientific">Tetraparma gracilis</name>
    <dbReference type="NCBI Taxonomy" id="2962635"/>
    <lineage>
        <taxon>Eukaryota</taxon>
        <taxon>Sar</taxon>
        <taxon>Stramenopiles</taxon>
        <taxon>Ochrophyta</taxon>
        <taxon>Bolidophyceae</taxon>
        <taxon>Parmales</taxon>
        <taxon>Triparmaceae</taxon>
        <taxon>Tetraparma</taxon>
    </lineage>
</organism>
<dbReference type="HAMAP" id="MF_00055">
    <property type="entry name" value="MEMO1"/>
    <property type="match status" value="1"/>
</dbReference>